<sequence>MNENYERLIKVRSVENLLGTLKKMNLALFVENGENKNEDS</sequence>
<dbReference type="AlphaFoldDB" id="M6BSV0"/>
<gene>
    <name evidence="1" type="ORF">LEP1GSC016_2288</name>
</gene>
<protein>
    <submittedName>
        <fullName evidence="1">Uncharacterized protein</fullName>
    </submittedName>
</protein>
<dbReference type="PATRIC" id="fig|1218567.3.peg.2137"/>
<comment type="caution">
    <text evidence="1">The sequence shown here is derived from an EMBL/GenBank/DDBJ whole genome shotgun (WGS) entry which is preliminary data.</text>
</comment>
<evidence type="ECO:0000313" key="1">
    <source>
        <dbReference type="EMBL" id="EMJ81606.1"/>
    </source>
</evidence>
<organism evidence="1 2">
    <name type="scientific">Leptospira borgpetersenii serovar Hardjo-bovis str. Sponselee</name>
    <dbReference type="NCBI Taxonomy" id="1303729"/>
    <lineage>
        <taxon>Bacteria</taxon>
        <taxon>Pseudomonadati</taxon>
        <taxon>Spirochaetota</taxon>
        <taxon>Spirochaetia</taxon>
        <taxon>Leptospirales</taxon>
        <taxon>Leptospiraceae</taxon>
        <taxon>Leptospira</taxon>
    </lineage>
</organism>
<proteinExistence type="predicted"/>
<reference evidence="1 2" key="1">
    <citation type="submission" date="2013-01" db="EMBL/GenBank/DDBJ databases">
        <authorList>
            <person name="Harkins D.M."/>
            <person name="Durkin A.S."/>
            <person name="Brinkac L.M."/>
            <person name="Haft D.H."/>
            <person name="Selengut J.D."/>
            <person name="Sanka R."/>
            <person name="DePew J."/>
            <person name="Purushe J."/>
            <person name="Galloway R.L."/>
            <person name="Vinetz J.M."/>
            <person name="Sutton G.G."/>
            <person name="Nierman W.C."/>
            <person name="Fouts D.E."/>
        </authorList>
    </citation>
    <scope>NUCLEOTIDE SEQUENCE [LARGE SCALE GENOMIC DNA]</scope>
    <source>
        <strain evidence="1 2">Sponselee CDC</strain>
    </source>
</reference>
<evidence type="ECO:0000313" key="2">
    <source>
        <dbReference type="Proteomes" id="UP000011873"/>
    </source>
</evidence>
<name>M6BSV0_LEPBO</name>
<dbReference type="Proteomes" id="UP000011873">
    <property type="component" value="Unassembled WGS sequence"/>
</dbReference>
<dbReference type="EMBL" id="ANMU01000081">
    <property type="protein sequence ID" value="EMJ81606.1"/>
    <property type="molecule type" value="Genomic_DNA"/>
</dbReference>
<accession>M6BSV0</accession>